<evidence type="ECO:0000313" key="3">
    <source>
        <dbReference type="Proteomes" id="UP000199608"/>
    </source>
</evidence>
<feature type="transmembrane region" description="Helical" evidence="1">
    <location>
        <begin position="31"/>
        <end position="52"/>
    </location>
</feature>
<dbReference type="Proteomes" id="UP000199608">
    <property type="component" value="Unassembled WGS sequence"/>
</dbReference>
<protein>
    <submittedName>
        <fullName evidence="2">Uncharacterized protein</fullName>
    </submittedName>
</protein>
<feature type="transmembrane region" description="Helical" evidence="1">
    <location>
        <begin position="113"/>
        <end position="133"/>
    </location>
</feature>
<gene>
    <name evidence="2" type="ORF">SAMN04487931_106183</name>
</gene>
<proteinExistence type="predicted"/>
<feature type="transmembrane region" description="Helical" evidence="1">
    <location>
        <begin position="171"/>
        <end position="190"/>
    </location>
</feature>
<feature type="transmembrane region" description="Helical" evidence="1">
    <location>
        <begin position="210"/>
        <end position="228"/>
    </location>
</feature>
<keyword evidence="1" id="KW-1133">Transmembrane helix</keyword>
<reference evidence="3" key="1">
    <citation type="submission" date="2016-10" db="EMBL/GenBank/DDBJ databases">
        <authorList>
            <person name="Varghese N."/>
            <person name="Submissions S."/>
        </authorList>
    </citation>
    <scope>NUCLEOTIDE SEQUENCE [LARGE SCALE GENOMIC DNA]</scope>
    <source>
        <strain evidence="3">DSM 3384</strain>
    </source>
</reference>
<evidence type="ECO:0000313" key="2">
    <source>
        <dbReference type="EMBL" id="SDU29893.1"/>
    </source>
</evidence>
<organism evidence="2 3">
    <name type="scientific">Desulfobacula phenolica</name>
    <dbReference type="NCBI Taxonomy" id="90732"/>
    <lineage>
        <taxon>Bacteria</taxon>
        <taxon>Pseudomonadati</taxon>
        <taxon>Thermodesulfobacteriota</taxon>
        <taxon>Desulfobacteria</taxon>
        <taxon>Desulfobacterales</taxon>
        <taxon>Desulfobacteraceae</taxon>
        <taxon>Desulfobacula</taxon>
    </lineage>
</organism>
<dbReference type="AlphaFoldDB" id="A0A1H2HDI7"/>
<keyword evidence="1" id="KW-0472">Membrane</keyword>
<keyword evidence="3" id="KW-1185">Reference proteome</keyword>
<evidence type="ECO:0000256" key="1">
    <source>
        <dbReference type="SAM" id="Phobius"/>
    </source>
</evidence>
<accession>A0A1H2HDI7</accession>
<dbReference type="EMBL" id="FNLL01000006">
    <property type="protein sequence ID" value="SDU29893.1"/>
    <property type="molecule type" value="Genomic_DNA"/>
</dbReference>
<sequence length="295" mass="34254">MVFLLIFTWKFRGEEALMGVKNWSEYLQQHTVLLVAVVVAFFVLEFGIFVSASMRSGNQSYMQVLNDSNDVVYQVNGSTMTKFDKYYFQNIFGPLENYRVRLVTKDIPFPFRAWFSAAVGIPVGLVLLIGFVLKAVMTFLQGSEESKEDSGKIPADKANKVDTFFFRISRFNIFIIGFLIFAGVFLYWVIPNLLTFLARTGMDIIVDFKWFFVALGAAMFFLFAWFMYMKYKLAQKSMEVQTEIRKYELQLEYKRAAGTVNALGYDDQAECKMIDYVEQEHVKEDDDKKQDNKEQ</sequence>
<keyword evidence="1" id="KW-0812">Transmembrane</keyword>
<name>A0A1H2HDI7_9BACT</name>